<accession>A0A1V4JY13</accession>
<keyword evidence="3" id="KW-1185">Reference proteome</keyword>
<dbReference type="Proteomes" id="UP000190648">
    <property type="component" value="Unassembled WGS sequence"/>
</dbReference>
<dbReference type="EMBL" id="LSYS01005497">
    <property type="protein sequence ID" value="OPJ76995.1"/>
    <property type="molecule type" value="Genomic_DNA"/>
</dbReference>
<feature type="region of interest" description="Disordered" evidence="1">
    <location>
        <begin position="1"/>
        <end position="21"/>
    </location>
</feature>
<evidence type="ECO:0000313" key="3">
    <source>
        <dbReference type="Proteomes" id="UP000190648"/>
    </source>
</evidence>
<name>A0A1V4JY13_PATFA</name>
<sequence length="78" mass="8395">MERDTAPSAPNYTSVSGIADQTGVNERKKIGKILLVLSSQGMTVECFHCYPSPSGRMRSDPPFRRTSPGLIASIGLPD</sequence>
<evidence type="ECO:0000313" key="2">
    <source>
        <dbReference type="EMBL" id="OPJ76995.1"/>
    </source>
</evidence>
<reference evidence="2 3" key="1">
    <citation type="submission" date="2016-02" db="EMBL/GenBank/DDBJ databases">
        <title>Band-tailed pigeon sequencing and assembly.</title>
        <authorList>
            <person name="Soares A.E."/>
            <person name="Novak B.J."/>
            <person name="Rice E.S."/>
            <person name="O'Connell B."/>
            <person name="Chang D."/>
            <person name="Weber S."/>
            <person name="Shapiro B."/>
        </authorList>
    </citation>
    <scope>NUCLEOTIDE SEQUENCE [LARGE SCALE GENOMIC DNA]</scope>
    <source>
        <strain evidence="2">BTP2013</strain>
        <tissue evidence="2">Blood</tissue>
    </source>
</reference>
<evidence type="ECO:0000256" key="1">
    <source>
        <dbReference type="SAM" id="MobiDB-lite"/>
    </source>
</evidence>
<comment type="caution">
    <text evidence="2">The sequence shown here is derived from an EMBL/GenBank/DDBJ whole genome shotgun (WGS) entry which is preliminary data.</text>
</comment>
<organism evidence="2 3">
    <name type="scientific">Patagioenas fasciata monilis</name>
    <dbReference type="NCBI Taxonomy" id="372326"/>
    <lineage>
        <taxon>Eukaryota</taxon>
        <taxon>Metazoa</taxon>
        <taxon>Chordata</taxon>
        <taxon>Craniata</taxon>
        <taxon>Vertebrata</taxon>
        <taxon>Euteleostomi</taxon>
        <taxon>Archelosauria</taxon>
        <taxon>Archosauria</taxon>
        <taxon>Dinosauria</taxon>
        <taxon>Saurischia</taxon>
        <taxon>Theropoda</taxon>
        <taxon>Coelurosauria</taxon>
        <taxon>Aves</taxon>
        <taxon>Neognathae</taxon>
        <taxon>Neoaves</taxon>
        <taxon>Columbimorphae</taxon>
        <taxon>Columbiformes</taxon>
        <taxon>Columbidae</taxon>
        <taxon>Patagioenas</taxon>
    </lineage>
</organism>
<proteinExistence type="predicted"/>
<dbReference type="AlphaFoldDB" id="A0A1V4JY13"/>
<protein>
    <submittedName>
        <fullName evidence="2">Uncharacterized protein</fullName>
    </submittedName>
</protein>
<gene>
    <name evidence="2" type="ORF">AV530_007428</name>
</gene>